<evidence type="ECO:0000313" key="2">
    <source>
        <dbReference type="Proteomes" id="UP000887013"/>
    </source>
</evidence>
<dbReference type="EMBL" id="BMAW01096432">
    <property type="protein sequence ID" value="GFS74643.1"/>
    <property type="molecule type" value="Genomic_DNA"/>
</dbReference>
<proteinExistence type="predicted"/>
<dbReference type="Pfam" id="PF05380">
    <property type="entry name" value="Peptidase_A17"/>
    <property type="match status" value="1"/>
</dbReference>
<comment type="caution">
    <text evidence="1">The sequence shown here is derived from an EMBL/GenBank/DDBJ whole genome shotgun (WGS) entry which is preliminary data.</text>
</comment>
<sequence length="289" mass="33395">MYVDDWITGQDTREEALLISLHAENIMKETGMEMRKWISNDTTLMSQWAAKGFDTYPVDTSVSLGSYKTKVLGLAWQTLDDCLTLDTKGLLEFIPTNKNTKRFLLQAIGKIFDPLGLISPFTIRMKCLIQELWKNKITWDEDLPPKIVEKGLSPDSLLSDDKWWNGPSFLQFDELSDTDSECPELNEEEYLPELKSKDSKENVVLTLNLNQTIFDYLLTYSNGFLTTVRILSFLFRFIFNCKNPGNKKEGPLTSEEMMEAEYFLLKQEKLMSFHTEMTAMRNGDDICHK</sequence>
<evidence type="ECO:0000313" key="1">
    <source>
        <dbReference type="EMBL" id="GFS74643.1"/>
    </source>
</evidence>
<organism evidence="1 2">
    <name type="scientific">Nephila pilipes</name>
    <name type="common">Giant wood spider</name>
    <name type="synonym">Nephila maculata</name>
    <dbReference type="NCBI Taxonomy" id="299642"/>
    <lineage>
        <taxon>Eukaryota</taxon>
        <taxon>Metazoa</taxon>
        <taxon>Ecdysozoa</taxon>
        <taxon>Arthropoda</taxon>
        <taxon>Chelicerata</taxon>
        <taxon>Arachnida</taxon>
        <taxon>Araneae</taxon>
        <taxon>Araneomorphae</taxon>
        <taxon>Entelegynae</taxon>
        <taxon>Araneoidea</taxon>
        <taxon>Nephilidae</taxon>
        <taxon>Nephila</taxon>
    </lineage>
</organism>
<dbReference type="OrthoDB" id="6437258at2759"/>
<dbReference type="Proteomes" id="UP000887013">
    <property type="component" value="Unassembled WGS sequence"/>
</dbReference>
<protein>
    <submittedName>
        <fullName evidence="1">Integrase catalytic domain-containing protein</fullName>
    </submittedName>
</protein>
<gene>
    <name evidence="1" type="primary">AVEN_2057_1</name>
    <name evidence="1" type="ORF">NPIL_105401</name>
</gene>
<name>A0A8X6T1T4_NEPPI</name>
<dbReference type="AlphaFoldDB" id="A0A8X6T1T4"/>
<dbReference type="PANTHER" id="PTHR47331">
    <property type="entry name" value="PHD-TYPE DOMAIN-CONTAINING PROTEIN"/>
    <property type="match status" value="1"/>
</dbReference>
<keyword evidence="2" id="KW-1185">Reference proteome</keyword>
<accession>A0A8X6T1T4</accession>
<feature type="non-terminal residue" evidence="1">
    <location>
        <position position="289"/>
    </location>
</feature>
<dbReference type="InterPro" id="IPR008042">
    <property type="entry name" value="Retrotrans_Pao"/>
</dbReference>
<reference evidence="1" key="1">
    <citation type="submission" date="2020-08" db="EMBL/GenBank/DDBJ databases">
        <title>Multicomponent nature underlies the extraordinary mechanical properties of spider dragline silk.</title>
        <authorList>
            <person name="Kono N."/>
            <person name="Nakamura H."/>
            <person name="Mori M."/>
            <person name="Yoshida Y."/>
            <person name="Ohtoshi R."/>
            <person name="Malay A.D."/>
            <person name="Moran D.A.P."/>
            <person name="Tomita M."/>
            <person name="Numata K."/>
            <person name="Arakawa K."/>
        </authorList>
    </citation>
    <scope>NUCLEOTIDE SEQUENCE</scope>
</reference>